<keyword evidence="1" id="KW-0175">Coiled coil</keyword>
<proteinExistence type="predicted"/>
<organism evidence="3 4">
    <name type="scientific">Ferrimonas marina</name>
    <dbReference type="NCBI Taxonomy" id="299255"/>
    <lineage>
        <taxon>Bacteria</taxon>
        <taxon>Pseudomonadati</taxon>
        <taxon>Pseudomonadota</taxon>
        <taxon>Gammaproteobacteria</taxon>
        <taxon>Alteromonadales</taxon>
        <taxon>Ferrimonadaceae</taxon>
        <taxon>Ferrimonas</taxon>
    </lineage>
</organism>
<feature type="transmembrane region" description="Helical" evidence="2">
    <location>
        <begin position="24"/>
        <end position="43"/>
    </location>
</feature>
<evidence type="ECO:0000313" key="4">
    <source>
        <dbReference type="Proteomes" id="UP000184268"/>
    </source>
</evidence>
<protein>
    <submittedName>
        <fullName evidence="3">Uncharacterized protein</fullName>
    </submittedName>
</protein>
<evidence type="ECO:0000256" key="1">
    <source>
        <dbReference type="SAM" id="Coils"/>
    </source>
</evidence>
<dbReference type="OrthoDB" id="7056878at2"/>
<reference evidence="3 4" key="1">
    <citation type="submission" date="2016-11" db="EMBL/GenBank/DDBJ databases">
        <authorList>
            <person name="Jaros S."/>
            <person name="Januszkiewicz K."/>
            <person name="Wedrychowicz H."/>
        </authorList>
    </citation>
    <scope>NUCLEOTIDE SEQUENCE [LARGE SCALE GENOMIC DNA]</scope>
    <source>
        <strain evidence="3 4">DSM 16917</strain>
    </source>
</reference>
<keyword evidence="2" id="KW-1133">Transmembrane helix</keyword>
<dbReference type="RefSeq" id="WP_067661125.1">
    <property type="nucleotide sequence ID" value="NZ_FQXG01000005.1"/>
</dbReference>
<sequence>MMQYLKHRWHAFTQWEQRLNPRGVLLFPLMLLVLVLGMGLGWLNQLHVIKEFGELETESKLWNYERLELEKRNAALDLELKMEQQSQQETRALMARQRGTMEEMERELAFYRNIMAPEKTADGVHIHDLVVDETASAQRFRFRLVLSQQKIRNSTVRGTAQVTLDGSQNGKARSLKLTELGGDEERLAFSFRYFQELEGSLKLPDGFVPERIRVNLRLPASGNQRAASAETAFPITELISEGALARLIEKA</sequence>
<accession>A0A1M5X486</accession>
<evidence type="ECO:0000313" key="3">
    <source>
        <dbReference type="EMBL" id="SHH94033.1"/>
    </source>
</evidence>
<dbReference type="STRING" id="299255.SAMN02745129_3169"/>
<keyword evidence="2" id="KW-0472">Membrane</keyword>
<feature type="coiled-coil region" evidence="1">
    <location>
        <begin position="64"/>
        <end position="114"/>
    </location>
</feature>
<keyword evidence="4" id="KW-1185">Reference proteome</keyword>
<name>A0A1M5X486_9GAMM</name>
<dbReference type="InterPro" id="IPR046703">
    <property type="entry name" value="DUF6776"/>
</dbReference>
<gene>
    <name evidence="3" type="ORF">SAMN02745129_3169</name>
</gene>
<evidence type="ECO:0000256" key="2">
    <source>
        <dbReference type="SAM" id="Phobius"/>
    </source>
</evidence>
<dbReference type="AlphaFoldDB" id="A0A1M5X486"/>
<keyword evidence="2" id="KW-0812">Transmembrane</keyword>
<dbReference type="Proteomes" id="UP000184268">
    <property type="component" value="Unassembled WGS sequence"/>
</dbReference>
<dbReference type="Pfam" id="PF20567">
    <property type="entry name" value="DUF6776"/>
    <property type="match status" value="1"/>
</dbReference>
<dbReference type="EMBL" id="FQXG01000005">
    <property type="protein sequence ID" value="SHH94033.1"/>
    <property type="molecule type" value="Genomic_DNA"/>
</dbReference>